<reference evidence="2 3" key="1">
    <citation type="journal article" date="2018" name="Front. Plant Sci.">
        <title>Red Clover (Trifolium pratense) and Zigzag Clover (T. medium) - A Picture of Genomic Similarities and Differences.</title>
        <authorList>
            <person name="Dluhosova J."/>
            <person name="Istvanek J."/>
            <person name="Nedelnik J."/>
            <person name="Repkova J."/>
        </authorList>
    </citation>
    <scope>NUCLEOTIDE SEQUENCE [LARGE SCALE GENOMIC DNA]</scope>
    <source>
        <strain evidence="3">cv. 10/8</strain>
        <tissue evidence="2">Leaf</tissue>
    </source>
</reference>
<dbReference type="EMBL" id="LXQA011203271">
    <property type="protein sequence ID" value="MCI88823.1"/>
    <property type="molecule type" value="Genomic_DNA"/>
</dbReference>
<proteinExistence type="predicted"/>
<accession>A0A392VMX1</accession>
<feature type="non-terminal residue" evidence="2">
    <location>
        <position position="1"/>
    </location>
</feature>
<dbReference type="AlphaFoldDB" id="A0A392VMX1"/>
<keyword evidence="3" id="KW-1185">Reference proteome</keyword>
<name>A0A392VMX1_9FABA</name>
<sequence length="70" mass="7872">ESDAVVAKVKEDSARELEALERRLVEEKGSLEKEVRNLTKVRNGMIVSLAGAVKDVDLLQEDFDDLEEEN</sequence>
<evidence type="ECO:0000313" key="2">
    <source>
        <dbReference type="EMBL" id="MCI88823.1"/>
    </source>
</evidence>
<organism evidence="2 3">
    <name type="scientific">Trifolium medium</name>
    <dbReference type="NCBI Taxonomy" id="97028"/>
    <lineage>
        <taxon>Eukaryota</taxon>
        <taxon>Viridiplantae</taxon>
        <taxon>Streptophyta</taxon>
        <taxon>Embryophyta</taxon>
        <taxon>Tracheophyta</taxon>
        <taxon>Spermatophyta</taxon>
        <taxon>Magnoliopsida</taxon>
        <taxon>eudicotyledons</taxon>
        <taxon>Gunneridae</taxon>
        <taxon>Pentapetalae</taxon>
        <taxon>rosids</taxon>
        <taxon>fabids</taxon>
        <taxon>Fabales</taxon>
        <taxon>Fabaceae</taxon>
        <taxon>Papilionoideae</taxon>
        <taxon>50 kb inversion clade</taxon>
        <taxon>NPAAA clade</taxon>
        <taxon>Hologalegina</taxon>
        <taxon>IRL clade</taxon>
        <taxon>Trifolieae</taxon>
        <taxon>Trifolium</taxon>
    </lineage>
</organism>
<feature type="non-terminal residue" evidence="2">
    <location>
        <position position="70"/>
    </location>
</feature>
<evidence type="ECO:0000313" key="3">
    <source>
        <dbReference type="Proteomes" id="UP000265520"/>
    </source>
</evidence>
<protein>
    <submittedName>
        <fullName evidence="2">Uncharacterized protein</fullName>
    </submittedName>
</protein>
<dbReference type="Proteomes" id="UP000265520">
    <property type="component" value="Unassembled WGS sequence"/>
</dbReference>
<feature type="coiled-coil region" evidence="1">
    <location>
        <begin position="10"/>
        <end position="69"/>
    </location>
</feature>
<keyword evidence="1" id="KW-0175">Coiled coil</keyword>
<comment type="caution">
    <text evidence="2">The sequence shown here is derived from an EMBL/GenBank/DDBJ whole genome shotgun (WGS) entry which is preliminary data.</text>
</comment>
<evidence type="ECO:0000256" key="1">
    <source>
        <dbReference type="SAM" id="Coils"/>
    </source>
</evidence>